<organism evidence="3 4">
    <name type="scientific">Eleutherodactylus coqui</name>
    <name type="common">Puerto Rican coqui</name>
    <dbReference type="NCBI Taxonomy" id="57060"/>
    <lineage>
        <taxon>Eukaryota</taxon>
        <taxon>Metazoa</taxon>
        <taxon>Chordata</taxon>
        <taxon>Craniata</taxon>
        <taxon>Vertebrata</taxon>
        <taxon>Euteleostomi</taxon>
        <taxon>Amphibia</taxon>
        <taxon>Batrachia</taxon>
        <taxon>Anura</taxon>
        <taxon>Neobatrachia</taxon>
        <taxon>Hyloidea</taxon>
        <taxon>Eleutherodactylidae</taxon>
        <taxon>Eleutherodactylinae</taxon>
        <taxon>Eleutherodactylus</taxon>
        <taxon>Eleutherodactylus</taxon>
    </lineage>
</organism>
<evidence type="ECO:0000259" key="2">
    <source>
        <dbReference type="PROSITE" id="PS50020"/>
    </source>
</evidence>
<dbReference type="AlphaFoldDB" id="A0A8J6JVX8"/>
<dbReference type="FunFam" id="2.20.70.10:FF:000034">
    <property type="entry name" value="syntaxin-binding protein 4 isoform X1"/>
    <property type="match status" value="1"/>
</dbReference>
<feature type="non-terminal residue" evidence="3">
    <location>
        <position position="257"/>
    </location>
</feature>
<dbReference type="InterPro" id="IPR036020">
    <property type="entry name" value="WW_dom_sf"/>
</dbReference>
<keyword evidence="1" id="KW-0175">Coiled coil</keyword>
<evidence type="ECO:0000313" key="3">
    <source>
        <dbReference type="EMBL" id="KAG9466804.1"/>
    </source>
</evidence>
<feature type="domain" description="WW" evidence="2">
    <location>
        <begin position="199"/>
        <end position="232"/>
    </location>
</feature>
<proteinExistence type="predicted"/>
<keyword evidence="4" id="KW-1185">Reference proteome</keyword>
<accession>A0A8J6JVX8</accession>
<reference evidence="3" key="1">
    <citation type="thesis" date="2020" institute="ProQuest LLC" country="789 East Eisenhower Parkway, Ann Arbor, MI, USA">
        <title>Comparative Genomics and Chromosome Evolution.</title>
        <authorList>
            <person name="Mudd A.B."/>
        </authorList>
    </citation>
    <scope>NUCLEOTIDE SEQUENCE</scope>
    <source>
        <strain evidence="3">HN-11 Male</strain>
        <tissue evidence="3">Kidney and liver</tissue>
    </source>
</reference>
<evidence type="ECO:0000313" key="4">
    <source>
        <dbReference type="Proteomes" id="UP000770717"/>
    </source>
</evidence>
<name>A0A8J6JVX8_ELECQ</name>
<protein>
    <recommendedName>
        <fullName evidence="2">WW domain-containing protein</fullName>
    </recommendedName>
</protein>
<dbReference type="OrthoDB" id="6022242at2759"/>
<dbReference type="PROSITE" id="PS01159">
    <property type="entry name" value="WW_DOMAIN_1"/>
    <property type="match status" value="1"/>
</dbReference>
<gene>
    <name evidence="3" type="ORF">GDO78_016047</name>
</gene>
<feature type="coiled-coil region" evidence="1">
    <location>
        <begin position="9"/>
        <end position="36"/>
    </location>
</feature>
<evidence type="ECO:0000256" key="1">
    <source>
        <dbReference type="SAM" id="Coils"/>
    </source>
</evidence>
<sequence>VQSCNLSEKDDLHGQIKTLKEQLLESEKRNTRLSAELCNVQKEAKAAIDEARALRNRIHVAEVAQKQARGMEVDYEEVICLLEAEIMELKAQLCDHSGQTSDCAQDLKRRITVLDCQLRKSETARKAFEMSTLKLLQFVENSHEVLVDNSGSTLSLCDHASTLSSQMKTLGKNRLGVMATLAAEAKEISVFVRSLIEADCLPYGWEEAYTADGIKYFINHVTEATSWTHPIYGALSHDGPEDDPDDIPRELLELTNC</sequence>
<comment type="caution">
    <text evidence="3">The sequence shown here is derived from an EMBL/GenBank/DDBJ whole genome shotgun (WGS) entry which is preliminary data.</text>
</comment>
<dbReference type="EMBL" id="WNTK01001806">
    <property type="protein sequence ID" value="KAG9466804.1"/>
    <property type="molecule type" value="Genomic_DNA"/>
</dbReference>
<dbReference type="SUPFAM" id="SSF51045">
    <property type="entry name" value="WW domain"/>
    <property type="match status" value="1"/>
</dbReference>
<dbReference type="SMART" id="SM00456">
    <property type="entry name" value="WW"/>
    <property type="match status" value="1"/>
</dbReference>
<dbReference type="Gene3D" id="2.20.70.10">
    <property type="match status" value="1"/>
</dbReference>
<dbReference type="PROSITE" id="PS50020">
    <property type="entry name" value="WW_DOMAIN_2"/>
    <property type="match status" value="1"/>
</dbReference>
<dbReference type="InterPro" id="IPR001202">
    <property type="entry name" value="WW_dom"/>
</dbReference>
<dbReference type="CDD" id="cd00201">
    <property type="entry name" value="WW"/>
    <property type="match status" value="1"/>
</dbReference>
<dbReference type="Proteomes" id="UP000770717">
    <property type="component" value="Unassembled WGS sequence"/>
</dbReference>
<dbReference type="Pfam" id="PF00397">
    <property type="entry name" value="WW"/>
    <property type="match status" value="1"/>
</dbReference>